<evidence type="ECO:0000313" key="2">
    <source>
        <dbReference type="EMBL" id="SVD06323.1"/>
    </source>
</evidence>
<proteinExistence type="predicted"/>
<dbReference type="GO" id="GO:0042781">
    <property type="term" value="F:3'-tRNA processing endoribonuclease activity"/>
    <property type="evidence" value="ECO:0007669"/>
    <property type="project" value="TreeGrafter"/>
</dbReference>
<organism evidence="2">
    <name type="scientific">marine metagenome</name>
    <dbReference type="NCBI Taxonomy" id="408172"/>
    <lineage>
        <taxon>unclassified sequences</taxon>
        <taxon>metagenomes</taxon>
        <taxon>ecological metagenomes</taxon>
    </lineage>
</organism>
<dbReference type="EMBL" id="UINC01127298">
    <property type="protein sequence ID" value="SVD06323.1"/>
    <property type="molecule type" value="Genomic_DNA"/>
</dbReference>
<dbReference type="SUPFAM" id="SSF56281">
    <property type="entry name" value="Metallo-hydrolase/oxidoreductase"/>
    <property type="match status" value="1"/>
</dbReference>
<dbReference type="PANTHER" id="PTHR46018:SF2">
    <property type="entry name" value="ZINC PHOSPHODIESTERASE ELAC PROTEIN 1"/>
    <property type="match status" value="1"/>
</dbReference>
<dbReference type="PANTHER" id="PTHR46018">
    <property type="entry name" value="ZINC PHOSPHODIESTERASE ELAC PROTEIN 1"/>
    <property type="match status" value="1"/>
</dbReference>
<feature type="non-terminal residue" evidence="2">
    <location>
        <position position="128"/>
    </location>
</feature>
<dbReference type="AlphaFoldDB" id="A0A382S8X3"/>
<dbReference type="InterPro" id="IPR036866">
    <property type="entry name" value="RibonucZ/Hydroxyglut_hydro"/>
</dbReference>
<feature type="domain" description="Metallo-beta-lactamase" evidence="1">
    <location>
        <begin position="4"/>
        <end position="66"/>
    </location>
</feature>
<name>A0A382S8X3_9ZZZZ</name>
<evidence type="ECO:0000259" key="1">
    <source>
        <dbReference type="Pfam" id="PF00753"/>
    </source>
</evidence>
<accession>A0A382S8X3</accession>
<feature type="non-terminal residue" evidence="2">
    <location>
        <position position="1"/>
    </location>
</feature>
<reference evidence="2" key="1">
    <citation type="submission" date="2018-05" db="EMBL/GenBank/DDBJ databases">
        <authorList>
            <person name="Lanie J.A."/>
            <person name="Ng W.-L."/>
            <person name="Kazmierczak K.M."/>
            <person name="Andrzejewski T.M."/>
            <person name="Davidsen T.M."/>
            <person name="Wayne K.J."/>
            <person name="Tettelin H."/>
            <person name="Glass J.I."/>
            <person name="Rusch D."/>
            <person name="Podicherti R."/>
            <person name="Tsui H.-C.T."/>
            <person name="Winkler M.E."/>
        </authorList>
    </citation>
    <scope>NUCLEOTIDE SEQUENCE</scope>
</reference>
<gene>
    <name evidence="2" type="ORF">METZ01_LOCUS359177</name>
</gene>
<sequence>VLRFDCGPACVRRLLEKGVDLREISRLFLTHLHYDHCVDYSYLVLTRWDQGVGKIPDLQVCGPSPLARITEQLFGAAGIYGPDLAARTQHPGSHFIYEMRGGQLPRQRPVPAVTEVGEGSVVEGKGWR</sequence>
<protein>
    <recommendedName>
        <fullName evidence="1">Metallo-beta-lactamase domain-containing protein</fullName>
    </recommendedName>
</protein>
<dbReference type="Gene3D" id="3.60.15.10">
    <property type="entry name" value="Ribonuclease Z/Hydroxyacylglutathione hydrolase-like"/>
    <property type="match status" value="1"/>
</dbReference>
<dbReference type="InterPro" id="IPR001279">
    <property type="entry name" value="Metallo-B-lactamas"/>
</dbReference>
<dbReference type="Pfam" id="PF00753">
    <property type="entry name" value="Lactamase_B"/>
    <property type="match status" value="1"/>
</dbReference>